<proteinExistence type="predicted"/>
<dbReference type="EMBL" id="CACRXK020010307">
    <property type="protein sequence ID" value="CAB4019121.1"/>
    <property type="molecule type" value="Genomic_DNA"/>
</dbReference>
<dbReference type="Proteomes" id="UP001152795">
    <property type="component" value="Unassembled WGS sequence"/>
</dbReference>
<evidence type="ECO:0000313" key="1">
    <source>
        <dbReference type="EMBL" id="CAB4019121.1"/>
    </source>
</evidence>
<feature type="non-terminal residue" evidence="1">
    <location>
        <position position="95"/>
    </location>
</feature>
<organism evidence="1 2">
    <name type="scientific">Paramuricea clavata</name>
    <name type="common">Red gorgonian</name>
    <name type="synonym">Violescent sea-whip</name>
    <dbReference type="NCBI Taxonomy" id="317549"/>
    <lineage>
        <taxon>Eukaryota</taxon>
        <taxon>Metazoa</taxon>
        <taxon>Cnidaria</taxon>
        <taxon>Anthozoa</taxon>
        <taxon>Octocorallia</taxon>
        <taxon>Malacalcyonacea</taxon>
        <taxon>Plexauridae</taxon>
        <taxon>Paramuricea</taxon>
    </lineage>
</organism>
<reference evidence="1" key="1">
    <citation type="submission" date="2020-04" db="EMBL/GenBank/DDBJ databases">
        <authorList>
            <person name="Alioto T."/>
            <person name="Alioto T."/>
            <person name="Gomez Garrido J."/>
        </authorList>
    </citation>
    <scope>NUCLEOTIDE SEQUENCE</scope>
    <source>
        <strain evidence="1">A484AB</strain>
    </source>
</reference>
<name>A0A6S7JSD2_PARCT</name>
<accession>A0A6S7JSD2</accession>
<keyword evidence="2" id="KW-1185">Reference proteome</keyword>
<comment type="caution">
    <text evidence="1">The sequence shown here is derived from an EMBL/GenBank/DDBJ whole genome shotgun (WGS) entry which is preliminary data.</text>
</comment>
<evidence type="ECO:0000313" key="2">
    <source>
        <dbReference type="Proteomes" id="UP001152795"/>
    </source>
</evidence>
<sequence length="95" mass="10609">MAVTVDEVLNQIGGYGKYQILMLQMVGFIEFGLASFNVMIITFIAGEPTWECVSNSTVCNITGIVDTTSDDYKVRCDMPRSEWKFSDTFTSTVTE</sequence>
<dbReference type="OrthoDB" id="5984816at2759"/>
<dbReference type="AlphaFoldDB" id="A0A6S7JSD2"/>
<gene>
    <name evidence="1" type="ORF">PACLA_8A010457</name>
</gene>
<protein>
    <submittedName>
        <fullName evidence="1">Organic cation transporter -like</fullName>
    </submittedName>
</protein>